<keyword evidence="3 6" id="KW-1133">Transmembrane helix</keyword>
<evidence type="ECO:0000256" key="2">
    <source>
        <dbReference type="ARBA" id="ARBA00022692"/>
    </source>
</evidence>
<dbReference type="GO" id="GO:0016020">
    <property type="term" value="C:membrane"/>
    <property type="evidence" value="ECO:0007669"/>
    <property type="project" value="UniProtKB-SubCell"/>
</dbReference>
<evidence type="ECO:0000256" key="4">
    <source>
        <dbReference type="ARBA" id="ARBA00023136"/>
    </source>
</evidence>
<dbReference type="EMBL" id="JAAKZV010000459">
    <property type="protein sequence ID" value="NGN70283.1"/>
    <property type="molecule type" value="Genomic_DNA"/>
</dbReference>
<dbReference type="SUPFAM" id="SSF103473">
    <property type="entry name" value="MFS general substrate transporter"/>
    <property type="match status" value="1"/>
</dbReference>
<feature type="transmembrane region" description="Helical" evidence="6">
    <location>
        <begin position="207"/>
        <end position="231"/>
    </location>
</feature>
<evidence type="ECO:0000313" key="8">
    <source>
        <dbReference type="Proteomes" id="UP000481583"/>
    </source>
</evidence>
<name>A0A6G4UDQ2_9ACTN</name>
<feature type="compositionally biased region" description="Low complexity" evidence="5">
    <location>
        <begin position="9"/>
        <end position="35"/>
    </location>
</feature>
<evidence type="ECO:0000256" key="6">
    <source>
        <dbReference type="SAM" id="Phobius"/>
    </source>
</evidence>
<dbReference type="PANTHER" id="PTHR23514">
    <property type="entry name" value="BYPASS OF STOP CODON PROTEIN 6"/>
    <property type="match status" value="1"/>
</dbReference>
<dbReference type="PANTHER" id="PTHR23514:SF13">
    <property type="entry name" value="INNER MEMBRANE PROTEIN YBJJ"/>
    <property type="match status" value="1"/>
</dbReference>
<feature type="transmembrane region" description="Helical" evidence="6">
    <location>
        <begin position="110"/>
        <end position="132"/>
    </location>
</feature>
<gene>
    <name evidence="7" type="ORF">G5C51_41175</name>
</gene>
<reference evidence="7 8" key="1">
    <citation type="submission" date="2020-02" db="EMBL/GenBank/DDBJ databases">
        <title>Whole-genome analyses of novel actinobacteria.</title>
        <authorList>
            <person name="Sahin N."/>
        </authorList>
    </citation>
    <scope>NUCLEOTIDE SEQUENCE [LARGE SCALE GENOMIC DNA]</scope>
    <source>
        <strain evidence="7 8">A7024</strain>
    </source>
</reference>
<evidence type="ECO:0000256" key="1">
    <source>
        <dbReference type="ARBA" id="ARBA00004141"/>
    </source>
</evidence>
<feature type="transmembrane region" description="Helical" evidence="6">
    <location>
        <begin position="42"/>
        <end position="61"/>
    </location>
</feature>
<keyword evidence="8" id="KW-1185">Reference proteome</keyword>
<keyword evidence="4 6" id="KW-0472">Membrane</keyword>
<accession>A0A6G4UDQ2</accession>
<dbReference type="Gene3D" id="1.20.1250.20">
    <property type="entry name" value="MFS general substrate transporter like domains"/>
    <property type="match status" value="1"/>
</dbReference>
<evidence type="ECO:0000256" key="5">
    <source>
        <dbReference type="SAM" id="MobiDB-lite"/>
    </source>
</evidence>
<dbReference type="InterPro" id="IPR051788">
    <property type="entry name" value="MFS_Transporter"/>
</dbReference>
<feature type="transmembrane region" description="Helical" evidence="6">
    <location>
        <begin position="144"/>
        <end position="169"/>
    </location>
</feature>
<evidence type="ECO:0000313" key="7">
    <source>
        <dbReference type="EMBL" id="NGN70283.1"/>
    </source>
</evidence>
<feature type="transmembrane region" description="Helical" evidence="6">
    <location>
        <begin position="73"/>
        <end position="98"/>
    </location>
</feature>
<organism evidence="7 8">
    <name type="scientific">Streptomyces coryli</name>
    <dbReference type="NCBI Taxonomy" id="1128680"/>
    <lineage>
        <taxon>Bacteria</taxon>
        <taxon>Bacillati</taxon>
        <taxon>Actinomycetota</taxon>
        <taxon>Actinomycetes</taxon>
        <taxon>Kitasatosporales</taxon>
        <taxon>Streptomycetaceae</taxon>
        <taxon>Streptomyces</taxon>
    </lineage>
</organism>
<protein>
    <submittedName>
        <fullName evidence="7">MFS transporter</fullName>
    </submittedName>
</protein>
<dbReference type="InterPro" id="IPR036259">
    <property type="entry name" value="MFS_trans_sf"/>
</dbReference>
<comment type="subcellular location">
    <subcellularLocation>
        <location evidence="1">Membrane</location>
        <topology evidence="1">Multi-pass membrane protein</topology>
    </subcellularLocation>
</comment>
<feature type="transmembrane region" description="Helical" evidence="6">
    <location>
        <begin position="181"/>
        <end position="201"/>
    </location>
</feature>
<feature type="region of interest" description="Disordered" evidence="5">
    <location>
        <begin position="1"/>
        <end position="36"/>
    </location>
</feature>
<evidence type="ECO:0000256" key="3">
    <source>
        <dbReference type="ARBA" id="ARBA00022989"/>
    </source>
</evidence>
<dbReference type="Proteomes" id="UP000481583">
    <property type="component" value="Unassembled WGS sequence"/>
</dbReference>
<sequence length="255" mass="24246">MGRLVPARDGAAPGTPQGADAAAGADGPDGAGAAKPLPPRPGLLVTLGLVAAAAFLAEGAASDWAGVYVRRELGAAAATAPLVSTAFFATMTAVRFAGDAIRARLGAPTTLRLAGMTATAGYALVLFAPVAAGGPGPAAVGWATAGWALVGAGAAVMWPVLAGAVGAAVAGSGGGASRLSLVTTIGYGGGLAGPALIGYVAERTSLPAALSVPAVLAAAVALIAPAAIVAVSRGPRQPVRYAAAAHAPGPGEPRR</sequence>
<comment type="caution">
    <text evidence="7">The sequence shown here is derived from an EMBL/GenBank/DDBJ whole genome shotgun (WGS) entry which is preliminary data.</text>
</comment>
<proteinExistence type="predicted"/>
<dbReference type="AlphaFoldDB" id="A0A6G4UDQ2"/>
<keyword evidence="2 6" id="KW-0812">Transmembrane</keyword>